<feature type="region of interest" description="Disordered" evidence="1">
    <location>
        <begin position="219"/>
        <end position="283"/>
    </location>
</feature>
<evidence type="ECO:0000313" key="2">
    <source>
        <dbReference type="EMBL" id="KAK7683794.1"/>
    </source>
</evidence>
<organism evidence="2 3">
    <name type="scientific">Cerrena zonata</name>
    <dbReference type="NCBI Taxonomy" id="2478898"/>
    <lineage>
        <taxon>Eukaryota</taxon>
        <taxon>Fungi</taxon>
        <taxon>Dikarya</taxon>
        <taxon>Basidiomycota</taxon>
        <taxon>Agaricomycotina</taxon>
        <taxon>Agaricomycetes</taxon>
        <taxon>Polyporales</taxon>
        <taxon>Cerrenaceae</taxon>
        <taxon>Cerrena</taxon>
    </lineage>
</organism>
<dbReference type="EMBL" id="JASBNA010000029">
    <property type="protein sequence ID" value="KAK7683794.1"/>
    <property type="molecule type" value="Genomic_DNA"/>
</dbReference>
<accession>A0AAW0FXG9</accession>
<evidence type="ECO:0000256" key="1">
    <source>
        <dbReference type="SAM" id="MobiDB-lite"/>
    </source>
</evidence>
<dbReference type="Proteomes" id="UP001385951">
    <property type="component" value="Unassembled WGS sequence"/>
</dbReference>
<proteinExistence type="predicted"/>
<feature type="compositionally biased region" description="Polar residues" evidence="1">
    <location>
        <begin position="231"/>
        <end position="241"/>
    </location>
</feature>
<protein>
    <submittedName>
        <fullName evidence="2">Uncharacterized protein</fullName>
    </submittedName>
</protein>
<gene>
    <name evidence="2" type="ORF">QCA50_013170</name>
</gene>
<reference evidence="2 3" key="1">
    <citation type="submission" date="2022-09" db="EMBL/GenBank/DDBJ databases">
        <authorList>
            <person name="Palmer J.M."/>
        </authorList>
    </citation>
    <scope>NUCLEOTIDE SEQUENCE [LARGE SCALE GENOMIC DNA]</scope>
    <source>
        <strain evidence="2 3">DSM 7382</strain>
    </source>
</reference>
<dbReference type="AlphaFoldDB" id="A0AAW0FXG9"/>
<feature type="compositionally biased region" description="Low complexity" evidence="1">
    <location>
        <begin position="253"/>
        <end position="266"/>
    </location>
</feature>
<sequence>MPRKPPCLQFGRLPKATASLKSINFKRTTPGDTSNLSNFYYASKIVPHHILDSKHPAARLGRKDIVNTLPLKRHEHISIRMVPHGLLNKPTTPAPNPPFTYDLKKKAGKANMSLVQVVNVKGIHKSAVIRNTIRYRVKTAFVMIVTRGADVVVDKKGQEEIIFREDDIGSHWITPNWAYVASPTLELYRMPYTQMIPILRRLLQQLNSEAADLERRWNHQRNPGANPDKQGPSNGNQQNYNDAPKPPRLAARSKSTQESTRSTSTSHMKKRSNALPEVEVPKG</sequence>
<name>A0AAW0FXG9_9APHY</name>
<evidence type="ECO:0000313" key="3">
    <source>
        <dbReference type="Proteomes" id="UP001385951"/>
    </source>
</evidence>
<keyword evidence="3" id="KW-1185">Reference proteome</keyword>
<comment type="caution">
    <text evidence="2">The sequence shown here is derived from an EMBL/GenBank/DDBJ whole genome shotgun (WGS) entry which is preliminary data.</text>
</comment>